<protein>
    <submittedName>
        <fullName evidence="1">Uncharacterized protein</fullName>
    </submittedName>
</protein>
<name>A0ACC3Z6H1_COLTU</name>
<gene>
    <name evidence="1" type="ORF">CTRU02_206306</name>
</gene>
<organism evidence="1 2">
    <name type="scientific">Colletotrichum truncatum</name>
    <name type="common">Anthracnose fungus</name>
    <name type="synonym">Colletotrichum capsici</name>
    <dbReference type="NCBI Taxonomy" id="5467"/>
    <lineage>
        <taxon>Eukaryota</taxon>
        <taxon>Fungi</taxon>
        <taxon>Dikarya</taxon>
        <taxon>Ascomycota</taxon>
        <taxon>Pezizomycotina</taxon>
        <taxon>Sordariomycetes</taxon>
        <taxon>Hypocreomycetidae</taxon>
        <taxon>Glomerellales</taxon>
        <taxon>Glomerellaceae</taxon>
        <taxon>Colletotrichum</taxon>
        <taxon>Colletotrichum truncatum species complex</taxon>
    </lineage>
</organism>
<dbReference type="EMBL" id="VUJX02000003">
    <property type="protein sequence ID" value="KAL0939696.1"/>
    <property type="molecule type" value="Genomic_DNA"/>
</dbReference>
<reference evidence="1 2" key="1">
    <citation type="journal article" date="2020" name="Phytopathology">
        <title>Genome Sequence Resources of Colletotrichum truncatum, C. plurivorum, C. musicola, and C. sojae: Four Species Pathogenic to Soybean (Glycine max).</title>
        <authorList>
            <person name="Rogerio F."/>
            <person name="Boufleur T.R."/>
            <person name="Ciampi-Guillardi M."/>
            <person name="Sukno S.A."/>
            <person name="Thon M.R."/>
            <person name="Massola Junior N.S."/>
            <person name="Baroncelli R."/>
        </authorList>
    </citation>
    <scope>NUCLEOTIDE SEQUENCE [LARGE SCALE GENOMIC DNA]</scope>
    <source>
        <strain evidence="1 2">CMES1059</strain>
    </source>
</reference>
<dbReference type="Proteomes" id="UP000805649">
    <property type="component" value="Unassembled WGS sequence"/>
</dbReference>
<evidence type="ECO:0000313" key="1">
    <source>
        <dbReference type="EMBL" id="KAL0939696.1"/>
    </source>
</evidence>
<evidence type="ECO:0000313" key="2">
    <source>
        <dbReference type="Proteomes" id="UP000805649"/>
    </source>
</evidence>
<accession>A0ACC3Z6H1</accession>
<keyword evidence="2" id="KW-1185">Reference proteome</keyword>
<comment type="caution">
    <text evidence="1">The sequence shown here is derived from an EMBL/GenBank/DDBJ whole genome shotgun (WGS) entry which is preliminary data.</text>
</comment>
<sequence length="289" mass="32202">MTDLTRADRTTTKVNTAGIPSGTDNNHRFRLAPYFDIRRGPLTLRPEASVFFVIFSIVAGKTTRREKTMEDAHRKIELQSHEDLAYLLNNVRRAAQDQLDKAFPQIEGSNAQEDELRAPIERLVNEYIDKTFTYAAPNLSINGMDTNPAVFLSNTPSNEPEEAYEPWDARLRQRVEDLAREEEDLLNEIAALKKSVPGSVAAATTQAFKNSTAADEAAIEAAKKASEDDLKARDAEVLPLEEMERQGETKEAFGTVVEGLGKLKKDMPATVAKMERARVAGEYTVTERS</sequence>
<proteinExistence type="predicted"/>